<dbReference type="Pfam" id="PF04237">
    <property type="entry name" value="YjbR"/>
    <property type="match status" value="1"/>
</dbReference>
<keyword evidence="1" id="KW-0238">DNA-binding</keyword>
<name>A0ABP6XJE6_9ACTN</name>
<dbReference type="EMBL" id="BAAAYR010000002">
    <property type="protein sequence ID" value="GAA3568066.1"/>
    <property type="molecule type" value="Genomic_DNA"/>
</dbReference>
<protein>
    <submittedName>
        <fullName evidence="1">MmcQ/YjbR family DNA-binding protein</fullName>
    </submittedName>
</protein>
<evidence type="ECO:0000313" key="2">
    <source>
        <dbReference type="Proteomes" id="UP001500767"/>
    </source>
</evidence>
<dbReference type="RefSeq" id="WP_204910350.1">
    <property type="nucleotide sequence ID" value="NZ_BAAAYR010000002.1"/>
</dbReference>
<accession>A0ABP6XJE6</accession>
<reference evidence="2" key="1">
    <citation type="journal article" date="2019" name="Int. J. Syst. Evol. Microbiol.">
        <title>The Global Catalogue of Microorganisms (GCM) 10K type strain sequencing project: providing services to taxonomists for standard genome sequencing and annotation.</title>
        <authorList>
            <consortium name="The Broad Institute Genomics Platform"/>
            <consortium name="The Broad Institute Genome Sequencing Center for Infectious Disease"/>
            <person name="Wu L."/>
            <person name="Ma J."/>
        </authorList>
    </citation>
    <scope>NUCLEOTIDE SEQUENCE [LARGE SCALE GENOMIC DNA]</scope>
    <source>
        <strain evidence="2">JCM 16540</strain>
    </source>
</reference>
<evidence type="ECO:0000313" key="1">
    <source>
        <dbReference type="EMBL" id="GAA3568066.1"/>
    </source>
</evidence>
<organism evidence="1 2">
    <name type="scientific">Microlunatus spumicola</name>
    <dbReference type="NCBI Taxonomy" id="81499"/>
    <lineage>
        <taxon>Bacteria</taxon>
        <taxon>Bacillati</taxon>
        <taxon>Actinomycetota</taxon>
        <taxon>Actinomycetes</taxon>
        <taxon>Propionibacteriales</taxon>
        <taxon>Propionibacteriaceae</taxon>
        <taxon>Microlunatus</taxon>
    </lineage>
</organism>
<keyword evidence="2" id="KW-1185">Reference proteome</keyword>
<comment type="caution">
    <text evidence="1">The sequence shown here is derived from an EMBL/GenBank/DDBJ whole genome shotgun (WGS) entry which is preliminary data.</text>
</comment>
<dbReference type="GO" id="GO:0003677">
    <property type="term" value="F:DNA binding"/>
    <property type="evidence" value="ECO:0007669"/>
    <property type="project" value="UniProtKB-KW"/>
</dbReference>
<sequence>MASLEDARRIALALPGATEKVSWGSLHWRVRDKGFAWERPLRKGDLAALGDDAPAGEVLGVRVADLEEKDALIAAEPDVFFTVPHFDGYPAVLVRLDAIDVPELTEVVIDAWLDRAPTKLRETFLRERGSGPA</sequence>
<dbReference type="InterPro" id="IPR058532">
    <property type="entry name" value="YjbR/MT2646/Rv2570-like"/>
</dbReference>
<dbReference type="SUPFAM" id="SSF142906">
    <property type="entry name" value="YjbR-like"/>
    <property type="match status" value="1"/>
</dbReference>
<gene>
    <name evidence="1" type="ORF">GCM10022197_25330</name>
</gene>
<dbReference type="Gene3D" id="3.90.1150.30">
    <property type="match status" value="1"/>
</dbReference>
<dbReference type="InterPro" id="IPR038056">
    <property type="entry name" value="YjbR-like_sf"/>
</dbReference>
<proteinExistence type="predicted"/>
<dbReference type="Proteomes" id="UP001500767">
    <property type="component" value="Unassembled WGS sequence"/>
</dbReference>